<sequence>MKDLLHNQGVTMLVEIGTIAPCARKIVQLIILFGDREICDDFFVIELADDEIVLGIQWLQTLGEFTLNYQDKKYKFCDKDEEIRIHGKKEQHRTTVLGQQVRDLQSENSSQQRLLTLGKNIYYHEVNFEEHNGVRNTTFSHRYRAGLSQVEDDYGMENPDGCWSCKTNHFLEPSFTLENRGIKIVTITGAARCLTWKVATSLLIRHLKKMVASNGRELAIMSIREDEEIVKVLLNTLVFFDTFASCAGISKEGQLKFIWDLAMCIFLRKERKR</sequence>
<name>A0AA38G283_TAXCH</name>
<comment type="caution">
    <text evidence="1">The sequence shown here is derived from an EMBL/GenBank/DDBJ whole genome shotgun (WGS) entry which is preliminary data.</text>
</comment>
<dbReference type="AlphaFoldDB" id="A0AA38G283"/>
<gene>
    <name evidence="1" type="ORF">KI387_023711</name>
</gene>
<feature type="non-terminal residue" evidence="1">
    <location>
        <position position="273"/>
    </location>
</feature>
<evidence type="ECO:0000313" key="1">
    <source>
        <dbReference type="EMBL" id="KAH9315084.1"/>
    </source>
</evidence>
<reference evidence="1 2" key="1">
    <citation type="journal article" date="2021" name="Nat. Plants">
        <title>The Taxus genome provides insights into paclitaxel biosynthesis.</title>
        <authorList>
            <person name="Xiong X."/>
            <person name="Gou J."/>
            <person name="Liao Q."/>
            <person name="Li Y."/>
            <person name="Zhou Q."/>
            <person name="Bi G."/>
            <person name="Li C."/>
            <person name="Du R."/>
            <person name="Wang X."/>
            <person name="Sun T."/>
            <person name="Guo L."/>
            <person name="Liang H."/>
            <person name="Lu P."/>
            <person name="Wu Y."/>
            <person name="Zhang Z."/>
            <person name="Ro D.K."/>
            <person name="Shang Y."/>
            <person name="Huang S."/>
            <person name="Yan J."/>
        </authorList>
    </citation>
    <scope>NUCLEOTIDE SEQUENCE [LARGE SCALE GENOMIC DNA]</scope>
    <source>
        <strain evidence="1">Ta-2019</strain>
    </source>
</reference>
<protein>
    <submittedName>
        <fullName evidence="1">Uncharacterized protein</fullName>
    </submittedName>
</protein>
<dbReference type="Proteomes" id="UP000824469">
    <property type="component" value="Unassembled WGS sequence"/>
</dbReference>
<accession>A0AA38G283</accession>
<dbReference type="EMBL" id="JAHRHJ020000005">
    <property type="protein sequence ID" value="KAH9315084.1"/>
    <property type="molecule type" value="Genomic_DNA"/>
</dbReference>
<evidence type="ECO:0000313" key="2">
    <source>
        <dbReference type="Proteomes" id="UP000824469"/>
    </source>
</evidence>
<organism evidence="1 2">
    <name type="scientific">Taxus chinensis</name>
    <name type="common">Chinese yew</name>
    <name type="synonym">Taxus wallichiana var. chinensis</name>
    <dbReference type="NCBI Taxonomy" id="29808"/>
    <lineage>
        <taxon>Eukaryota</taxon>
        <taxon>Viridiplantae</taxon>
        <taxon>Streptophyta</taxon>
        <taxon>Embryophyta</taxon>
        <taxon>Tracheophyta</taxon>
        <taxon>Spermatophyta</taxon>
        <taxon>Pinopsida</taxon>
        <taxon>Pinidae</taxon>
        <taxon>Conifers II</taxon>
        <taxon>Cupressales</taxon>
        <taxon>Taxaceae</taxon>
        <taxon>Taxus</taxon>
    </lineage>
</organism>
<keyword evidence="2" id="KW-1185">Reference proteome</keyword>
<proteinExistence type="predicted"/>